<reference evidence="2" key="1">
    <citation type="journal article" date="2005" name="J. Bacteriol.">
        <title>Extrachromosomal DNA of the symbiont Sodalis glossinidius.</title>
        <authorList>
            <person name="Darby A.C."/>
            <person name="Lagnel J."/>
            <person name="Matthew C.Z."/>
            <person name="Bourtzis K."/>
            <person name="Maudlin I."/>
            <person name="Welburn S.C."/>
        </authorList>
    </citation>
    <scope>NUCLEOTIDE SEQUENCE [LARGE SCALE GENOMIC DNA]</scope>
    <source>
        <plasmid evidence="2">pSG3</plasmid>
    </source>
</reference>
<organism evidence="2">
    <name type="scientific">Sodalis glossinidius</name>
    <dbReference type="NCBI Taxonomy" id="63612"/>
    <lineage>
        <taxon>Bacteria</taxon>
        <taxon>Pseudomonadati</taxon>
        <taxon>Pseudomonadota</taxon>
        <taxon>Gammaproteobacteria</taxon>
        <taxon>Enterobacterales</taxon>
        <taxon>Bruguierivoracaceae</taxon>
        <taxon>Sodalis</taxon>
    </lineage>
</organism>
<dbReference type="InterPro" id="IPR057447">
    <property type="entry name" value="Bbp19-like_phage"/>
</dbReference>
<dbReference type="EMBL" id="AJ868437">
    <property type="protein sequence ID" value="CAI59395.1"/>
    <property type="molecule type" value="Genomic_DNA"/>
</dbReference>
<gene>
    <name evidence="2" type="ORF">pSG3.04</name>
</gene>
<accession>Q4LBT6</accession>
<geneLocation type="plasmid" evidence="2">
    <name>pSG3</name>
</geneLocation>
<feature type="domain" description="Bbp19-like phage" evidence="1">
    <location>
        <begin position="15"/>
        <end position="77"/>
    </location>
</feature>
<protein>
    <recommendedName>
        <fullName evidence="1">Bbp19-like phage domain-containing protein</fullName>
    </recommendedName>
</protein>
<evidence type="ECO:0000313" key="2">
    <source>
        <dbReference type="EMBL" id="CAI59395.1"/>
    </source>
</evidence>
<dbReference type="RefSeq" id="WP_011279255.1">
    <property type="nucleotide sequence ID" value="NC_007186.1"/>
</dbReference>
<name>Q4LBT6_SODGL</name>
<dbReference type="AlphaFoldDB" id="Q4LBT6"/>
<proteinExistence type="predicted"/>
<dbReference type="Pfam" id="PF25181">
    <property type="entry name" value="Phage_Bbp19"/>
    <property type="match status" value="1"/>
</dbReference>
<sequence>MTPEQRRQRQIDDVKQVMSSESGRRFVWRLLEQAGVFRTSFTGETNSTMFREGNRNAGLALFNEVFGLCPALYLKMAAEAQEDRDQQAAVKVNGEQEES</sequence>
<keyword evidence="2" id="KW-0614">Plasmid</keyword>
<evidence type="ECO:0000259" key="1">
    <source>
        <dbReference type="Pfam" id="PF25181"/>
    </source>
</evidence>